<keyword evidence="3" id="KW-1003">Cell membrane</keyword>
<evidence type="ECO:0000259" key="9">
    <source>
        <dbReference type="PROSITE" id="PS50850"/>
    </source>
</evidence>
<keyword evidence="2" id="KW-0813">Transport</keyword>
<keyword evidence="4 8" id="KW-0812">Transmembrane</keyword>
<comment type="subcellular location">
    <subcellularLocation>
        <location evidence="1">Cell membrane</location>
        <topology evidence="1">Multi-pass membrane protein</topology>
    </subcellularLocation>
</comment>
<dbReference type="PANTHER" id="PTHR43528:SF1">
    <property type="entry name" value="ALPHA-KETOGLUTARATE PERMEASE"/>
    <property type="match status" value="1"/>
</dbReference>
<sequence length="469" mass="49194">MGEILSCPDRGVEPKFLDDAPPKSTYAGLGKWVEHSANAAIVLRPTFGAVAMEMFEFCLYGYAAEQIKESFFLGSAVGTWACFAVPFFSRPLGGVVMGRVSDIYGRRLAVITTAYGVLGTTVLQGLIPMHTGAWGITSLVVLRGLQGLAFGAAATHSTYAVEVADPSVMGSSCALLCIAGSFGGLCAVGLFASLNSLLTPHQMLVWGWRIPYLVAAIPGLMSALDAGNCVETDAFIKGKAAREAKQASDDSEGTEEEEVGGFELMFGKYKWQVVLMVLGSLSGPAVSYVGKVFLVEYLANVGGIGSTMSLWLGTVNLMAGMVTIPFVAWATDCYGAGTCLLAGNLAVAGTMIPAFALTIGNPAKSLHGSLVLSIIFGILSNIAIPATIYGAELFPVEIRNLSSGLWRNVITCATGGLSPLFLSGVTMVHPLAPGVYVTSLAMISLAAVQMGFMARNQGLTVTHIRHEPY</sequence>
<reference evidence="10" key="1">
    <citation type="submission" date="2021-01" db="EMBL/GenBank/DDBJ databases">
        <authorList>
            <person name="Corre E."/>
            <person name="Pelletier E."/>
            <person name="Niang G."/>
            <person name="Scheremetjew M."/>
            <person name="Finn R."/>
            <person name="Kale V."/>
            <person name="Holt S."/>
            <person name="Cochrane G."/>
            <person name="Meng A."/>
            <person name="Brown T."/>
            <person name="Cohen L."/>
        </authorList>
    </citation>
    <scope>NUCLEOTIDE SEQUENCE</scope>
    <source>
        <strain evidence="10">NIES-381</strain>
    </source>
</reference>
<evidence type="ECO:0000256" key="5">
    <source>
        <dbReference type="ARBA" id="ARBA00022847"/>
    </source>
</evidence>
<accession>A0A7S1JBQ3</accession>
<organism evidence="10">
    <name type="scientific">Eutreptiella gymnastica</name>
    <dbReference type="NCBI Taxonomy" id="73025"/>
    <lineage>
        <taxon>Eukaryota</taxon>
        <taxon>Discoba</taxon>
        <taxon>Euglenozoa</taxon>
        <taxon>Euglenida</taxon>
        <taxon>Spirocuta</taxon>
        <taxon>Euglenophyceae</taxon>
        <taxon>Eutreptiales</taxon>
        <taxon>Eutreptiaceae</taxon>
        <taxon>Eutreptiella</taxon>
    </lineage>
</organism>
<dbReference type="PANTHER" id="PTHR43528">
    <property type="entry name" value="ALPHA-KETOGLUTARATE PERMEASE"/>
    <property type="match status" value="1"/>
</dbReference>
<keyword evidence="7 8" id="KW-0472">Membrane</keyword>
<feature type="transmembrane region" description="Helical" evidence="8">
    <location>
        <begin position="133"/>
        <end position="161"/>
    </location>
</feature>
<dbReference type="GO" id="GO:0015293">
    <property type="term" value="F:symporter activity"/>
    <property type="evidence" value="ECO:0007669"/>
    <property type="project" value="UniProtKB-KW"/>
</dbReference>
<evidence type="ECO:0000313" key="10">
    <source>
        <dbReference type="EMBL" id="CAD9038516.1"/>
    </source>
</evidence>
<feature type="transmembrane region" description="Helical" evidence="8">
    <location>
        <begin position="434"/>
        <end position="454"/>
    </location>
</feature>
<evidence type="ECO:0000256" key="3">
    <source>
        <dbReference type="ARBA" id="ARBA00022475"/>
    </source>
</evidence>
<proteinExistence type="predicted"/>
<dbReference type="SUPFAM" id="SSF103473">
    <property type="entry name" value="MFS general substrate transporter"/>
    <property type="match status" value="1"/>
</dbReference>
<feature type="transmembrane region" description="Helical" evidence="8">
    <location>
        <begin position="341"/>
        <end position="360"/>
    </location>
</feature>
<dbReference type="Gene3D" id="1.20.1250.20">
    <property type="entry name" value="MFS general substrate transporter like domains"/>
    <property type="match status" value="1"/>
</dbReference>
<feature type="domain" description="Major facilitator superfamily (MFS) profile" evidence="9">
    <location>
        <begin position="42"/>
        <end position="458"/>
    </location>
</feature>
<evidence type="ECO:0000256" key="7">
    <source>
        <dbReference type="ARBA" id="ARBA00023136"/>
    </source>
</evidence>
<evidence type="ECO:0000256" key="1">
    <source>
        <dbReference type="ARBA" id="ARBA00004651"/>
    </source>
</evidence>
<dbReference type="InterPro" id="IPR051084">
    <property type="entry name" value="H+-coupled_symporters"/>
</dbReference>
<feature type="transmembrane region" description="Helical" evidence="8">
    <location>
        <begin position="108"/>
        <end position="127"/>
    </location>
</feature>
<evidence type="ECO:0000256" key="6">
    <source>
        <dbReference type="ARBA" id="ARBA00022989"/>
    </source>
</evidence>
<feature type="transmembrane region" description="Helical" evidence="8">
    <location>
        <begin position="206"/>
        <end position="224"/>
    </location>
</feature>
<feature type="transmembrane region" description="Helical" evidence="8">
    <location>
        <begin position="70"/>
        <end position="88"/>
    </location>
</feature>
<dbReference type="EMBL" id="HBGA01133997">
    <property type="protein sequence ID" value="CAD9038516.1"/>
    <property type="molecule type" value="Transcribed_RNA"/>
</dbReference>
<feature type="transmembrane region" description="Helical" evidence="8">
    <location>
        <begin position="173"/>
        <end position="194"/>
    </location>
</feature>
<keyword evidence="5" id="KW-0769">Symport</keyword>
<gene>
    <name evidence="10" type="ORF">EGYM00392_LOCUS49678</name>
</gene>
<dbReference type="InterPro" id="IPR005829">
    <property type="entry name" value="Sugar_transporter_CS"/>
</dbReference>
<feature type="transmembrane region" description="Helical" evidence="8">
    <location>
        <begin position="366"/>
        <end position="384"/>
    </location>
</feature>
<evidence type="ECO:0000256" key="4">
    <source>
        <dbReference type="ARBA" id="ARBA00022692"/>
    </source>
</evidence>
<dbReference type="InterPro" id="IPR036259">
    <property type="entry name" value="MFS_trans_sf"/>
</dbReference>
<feature type="transmembrane region" description="Helical" evidence="8">
    <location>
        <begin position="273"/>
        <end position="290"/>
    </location>
</feature>
<feature type="transmembrane region" description="Helical" evidence="8">
    <location>
        <begin position="310"/>
        <end position="329"/>
    </location>
</feature>
<name>A0A7S1JBQ3_9EUGL</name>
<evidence type="ECO:0000256" key="8">
    <source>
        <dbReference type="SAM" id="Phobius"/>
    </source>
</evidence>
<dbReference type="GO" id="GO:0005886">
    <property type="term" value="C:plasma membrane"/>
    <property type="evidence" value="ECO:0007669"/>
    <property type="project" value="UniProtKB-SubCell"/>
</dbReference>
<protein>
    <recommendedName>
        <fullName evidence="9">Major facilitator superfamily (MFS) profile domain-containing protein</fullName>
    </recommendedName>
</protein>
<dbReference type="InterPro" id="IPR020846">
    <property type="entry name" value="MFS_dom"/>
</dbReference>
<dbReference type="AlphaFoldDB" id="A0A7S1JBQ3"/>
<keyword evidence="6 8" id="KW-1133">Transmembrane helix</keyword>
<dbReference type="PROSITE" id="PS50850">
    <property type="entry name" value="MFS"/>
    <property type="match status" value="1"/>
</dbReference>
<dbReference type="PROSITE" id="PS00216">
    <property type="entry name" value="SUGAR_TRANSPORT_1"/>
    <property type="match status" value="1"/>
</dbReference>
<evidence type="ECO:0000256" key="2">
    <source>
        <dbReference type="ARBA" id="ARBA00022448"/>
    </source>
</evidence>